<organism evidence="4 5">
    <name type="scientific">Jeotgalibaca arthritidis</name>
    <dbReference type="NCBI Taxonomy" id="1868794"/>
    <lineage>
        <taxon>Bacteria</taxon>
        <taxon>Bacillati</taxon>
        <taxon>Bacillota</taxon>
        <taxon>Bacilli</taxon>
        <taxon>Lactobacillales</taxon>
        <taxon>Carnobacteriaceae</taxon>
        <taxon>Jeotgalibaca</taxon>
    </lineage>
</organism>
<dbReference type="RefSeq" id="WP_166163911.1">
    <property type="nucleotide sequence ID" value="NZ_CP049740.1"/>
</dbReference>
<dbReference type="PANTHER" id="PTHR43080">
    <property type="entry name" value="CBS DOMAIN-CONTAINING PROTEIN CBSX3, MITOCHONDRIAL"/>
    <property type="match status" value="1"/>
</dbReference>
<gene>
    <name evidence="4" type="ORF">G7057_11580</name>
</gene>
<keyword evidence="5" id="KW-1185">Reference proteome</keyword>
<keyword evidence="1 2" id="KW-0129">CBS domain</keyword>
<evidence type="ECO:0000256" key="2">
    <source>
        <dbReference type="PROSITE-ProRule" id="PRU00703"/>
    </source>
</evidence>
<dbReference type="Pfam" id="PF00571">
    <property type="entry name" value="CBS"/>
    <property type="match status" value="2"/>
</dbReference>
<evidence type="ECO:0000256" key="1">
    <source>
        <dbReference type="ARBA" id="ARBA00023122"/>
    </source>
</evidence>
<sequence length="160" mass="18335">MISKEVQSVLLFDNGKPFIVSSENVANLNCNNNLYHALLVLSQVKYSSIPVLDNESRIKGIISMPMIINAIMAVDSIRFEEMEKLTVEEVMDKNVPIIPTSFELEEVLNKLIDHNFLCVVDDEGYFNGIVTRKEILGRVNHLVHELHHEYDLKEKLILKQ</sequence>
<dbReference type="InterPro" id="IPR000644">
    <property type="entry name" value="CBS_dom"/>
</dbReference>
<dbReference type="EMBL" id="CP049740">
    <property type="protein sequence ID" value="QII83027.1"/>
    <property type="molecule type" value="Genomic_DNA"/>
</dbReference>
<dbReference type="SUPFAM" id="SSF54631">
    <property type="entry name" value="CBS-domain pair"/>
    <property type="match status" value="1"/>
</dbReference>
<dbReference type="InterPro" id="IPR046342">
    <property type="entry name" value="CBS_dom_sf"/>
</dbReference>
<evidence type="ECO:0000313" key="4">
    <source>
        <dbReference type="EMBL" id="QII83027.1"/>
    </source>
</evidence>
<dbReference type="NCBIfam" id="NF041630">
    <property type="entry name" value="CBS_CbpB"/>
    <property type="match status" value="1"/>
</dbReference>
<protein>
    <submittedName>
        <fullName evidence="4">CBS domain-containing protein</fullName>
    </submittedName>
</protein>
<evidence type="ECO:0000313" key="5">
    <source>
        <dbReference type="Proteomes" id="UP000501451"/>
    </source>
</evidence>
<dbReference type="Proteomes" id="UP000501451">
    <property type="component" value="Chromosome"/>
</dbReference>
<feature type="domain" description="CBS" evidence="3">
    <location>
        <begin position="91"/>
        <end position="146"/>
    </location>
</feature>
<dbReference type="PROSITE" id="PS51371">
    <property type="entry name" value="CBS"/>
    <property type="match status" value="2"/>
</dbReference>
<accession>A0A6G7KCR1</accession>
<dbReference type="CDD" id="cd04643">
    <property type="entry name" value="CBS_pair_bac"/>
    <property type="match status" value="1"/>
</dbReference>
<name>A0A6G7KCR1_9LACT</name>
<dbReference type="KEGG" id="jar:G7057_11580"/>
<proteinExistence type="predicted"/>
<dbReference type="AlphaFoldDB" id="A0A6G7KCR1"/>
<dbReference type="Gene3D" id="3.10.580.10">
    <property type="entry name" value="CBS-domain"/>
    <property type="match status" value="1"/>
</dbReference>
<dbReference type="SMART" id="SM00116">
    <property type="entry name" value="CBS"/>
    <property type="match status" value="2"/>
</dbReference>
<dbReference type="InterPro" id="IPR048125">
    <property type="entry name" value="CBS_CbpB"/>
</dbReference>
<dbReference type="PANTHER" id="PTHR43080:SF30">
    <property type="entry name" value="CYCLIC DI-AMP RECEPTOR B"/>
    <property type="match status" value="1"/>
</dbReference>
<dbReference type="InterPro" id="IPR051257">
    <property type="entry name" value="Diverse_CBS-Domain"/>
</dbReference>
<reference evidence="4 5" key="1">
    <citation type="journal article" date="2017" name="Int. J. Syst. Evol. Microbiol.">
        <title>Jeotgalibaca porci sp. nov. and Jeotgalibaca arthritidis sp. nov., isolated from pigs, and emended description of the genus Jeotgalibaca.</title>
        <authorList>
            <person name="Zamora L."/>
            <person name="Perez-Sancho M."/>
            <person name="Dominguez L."/>
            <person name="Fernandez-Garayzabal J.F."/>
            <person name="Vela A.I."/>
        </authorList>
    </citation>
    <scope>NUCLEOTIDE SEQUENCE [LARGE SCALE GENOMIC DNA]</scope>
    <source>
        <strain evidence="4 5">CECT 9157</strain>
    </source>
</reference>
<feature type="domain" description="CBS" evidence="3">
    <location>
        <begin position="20"/>
        <end position="81"/>
    </location>
</feature>
<evidence type="ECO:0000259" key="3">
    <source>
        <dbReference type="PROSITE" id="PS51371"/>
    </source>
</evidence>